<gene>
    <name evidence="2" type="ORF">NDU88_006584</name>
</gene>
<organism evidence="2 3">
    <name type="scientific">Pleurodeles waltl</name>
    <name type="common">Iberian ribbed newt</name>
    <dbReference type="NCBI Taxonomy" id="8319"/>
    <lineage>
        <taxon>Eukaryota</taxon>
        <taxon>Metazoa</taxon>
        <taxon>Chordata</taxon>
        <taxon>Craniata</taxon>
        <taxon>Vertebrata</taxon>
        <taxon>Euteleostomi</taxon>
        <taxon>Amphibia</taxon>
        <taxon>Batrachia</taxon>
        <taxon>Caudata</taxon>
        <taxon>Salamandroidea</taxon>
        <taxon>Salamandridae</taxon>
        <taxon>Pleurodelinae</taxon>
        <taxon>Pleurodeles</taxon>
    </lineage>
</organism>
<evidence type="ECO:0000256" key="1">
    <source>
        <dbReference type="SAM" id="MobiDB-lite"/>
    </source>
</evidence>
<dbReference type="EMBL" id="JANPWB010000002">
    <property type="protein sequence ID" value="KAJ1211223.1"/>
    <property type="molecule type" value="Genomic_DNA"/>
</dbReference>
<dbReference type="AlphaFoldDB" id="A0AAV7WF94"/>
<protein>
    <submittedName>
        <fullName evidence="2">Uncharacterized protein</fullName>
    </submittedName>
</protein>
<feature type="compositionally biased region" description="Basic and acidic residues" evidence="1">
    <location>
        <begin position="247"/>
        <end position="258"/>
    </location>
</feature>
<proteinExistence type="predicted"/>
<feature type="region of interest" description="Disordered" evidence="1">
    <location>
        <begin position="173"/>
        <end position="258"/>
    </location>
</feature>
<dbReference type="Proteomes" id="UP001066276">
    <property type="component" value="Chromosome 1_2"/>
</dbReference>
<reference evidence="2" key="1">
    <citation type="journal article" date="2022" name="bioRxiv">
        <title>Sequencing and chromosome-scale assembly of the giantPleurodeles waltlgenome.</title>
        <authorList>
            <person name="Brown T."/>
            <person name="Elewa A."/>
            <person name="Iarovenko S."/>
            <person name="Subramanian E."/>
            <person name="Araus A.J."/>
            <person name="Petzold A."/>
            <person name="Susuki M."/>
            <person name="Suzuki K.-i.T."/>
            <person name="Hayashi T."/>
            <person name="Toyoda A."/>
            <person name="Oliveira C."/>
            <person name="Osipova E."/>
            <person name="Leigh N.D."/>
            <person name="Simon A."/>
            <person name="Yun M.H."/>
        </authorList>
    </citation>
    <scope>NUCLEOTIDE SEQUENCE</scope>
    <source>
        <strain evidence="2">20211129_DDA</strain>
        <tissue evidence="2">Liver</tissue>
    </source>
</reference>
<evidence type="ECO:0000313" key="2">
    <source>
        <dbReference type="EMBL" id="KAJ1211223.1"/>
    </source>
</evidence>
<feature type="compositionally biased region" description="Basic and acidic residues" evidence="1">
    <location>
        <begin position="213"/>
        <end position="228"/>
    </location>
</feature>
<keyword evidence="3" id="KW-1185">Reference proteome</keyword>
<feature type="compositionally biased region" description="Basic and acidic residues" evidence="1">
    <location>
        <begin position="90"/>
        <end position="100"/>
    </location>
</feature>
<feature type="compositionally biased region" description="Low complexity" evidence="1">
    <location>
        <begin position="187"/>
        <end position="197"/>
    </location>
</feature>
<evidence type="ECO:0000313" key="3">
    <source>
        <dbReference type="Proteomes" id="UP001066276"/>
    </source>
</evidence>
<feature type="region of interest" description="Disordered" evidence="1">
    <location>
        <begin position="71"/>
        <end position="131"/>
    </location>
</feature>
<accession>A0AAV7WF94</accession>
<name>A0AAV7WF94_PLEWA</name>
<comment type="caution">
    <text evidence="2">The sequence shown here is derived from an EMBL/GenBank/DDBJ whole genome shotgun (WGS) entry which is preliminary data.</text>
</comment>
<sequence>MCLSDRACIQQGHLGGGLSGPCIIMTVKAAVATTKVEASSVRRRTTRRGRRCWRRTRGPPNIAGADVESVTAGGEHLRRGRSALPGDTEWSERGEIEARGRPSSRGLGCGDTPAQSDASPAGAQGGGTRPLLLPTLQWRLDYGPRSRRQAGAPPTLPSFLVGQLRRGRTELASAAAQNRRRPGVGVAPPSASSYPPSGRRNAGSPPSASLPHRTGDRRPDQRSTEDGCPHLPTLPNTEEALPGMAEAPRRTEARGLSR</sequence>